<gene>
    <name evidence="2" type="primary">LOC108661395</name>
</gene>
<dbReference type="GeneID" id="108661395"/>
<dbReference type="Proteomes" id="UP000694886">
    <property type="component" value="Chromosome 1"/>
</dbReference>
<reference evidence="2" key="2">
    <citation type="submission" date="2025-08" db="UniProtKB">
        <authorList>
            <consortium name="RefSeq"/>
        </authorList>
    </citation>
    <scope>IDENTIFICATION</scope>
</reference>
<evidence type="ECO:0000313" key="1">
    <source>
        <dbReference type="Proteomes" id="UP000694886"/>
    </source>
</evidence>
<evidence type="ECO:0000313" key="2">
    <source>
        <dbReference type="RefSeq" id="XP_017973344.1"/>
    </source>
</evidence>
<sequence length="140" mass="16126">MIYKEEKVANVRELNGEFKVLDKIKAKELERAMIEKEVWEAIESCDENKAPRPDDFNLNFSKNSLESIRDCRPISFVGNIYKIITTVLANRMKKVIGEMIGNQQFAFMFGRQLVDCALIANEVVDIMRKDQVGGVFFKVD</sequence>
<accession>A0AB32W5I8</accession>
<protein>
    <submittedName>
        <fullName evidence="2">Uncharacterized protein LOC108661395</fullName>
    </submittedName>
</protein>
<dbReference type="PANTHER" id="PTHR46890:SF48">
    <property type="entry name" value="RNA-DIRECTED DNA POLYMERASE"/>
    <property type="match status" value="1"/>
</dbReference>
<dbReference type="AlphaFoldDB" id="A0AB32W5I8"/>
<dbReference type="InterPro" id="IPR052343">
    <property type="entry name" value="Retrotransposon-Effector_Assoc"/>
</dbReference>
<proteinExistence type="predicted"/>
<dbReference type="KEGG" id="tcc:108661395"/>
<dbReference type="Gramene" id="Tc01v2_t020150.1">
    <property type="protein sequence ID" value="Tc01v2_p020150.1"/>
    <property type="gene ID" value="Tc01v2_g020150"/>
</dbReference>
<dbReference type="PANTHER" id="PTHR46890">
    <property type="entry name" value="NON-LTR RETROLELEMENT REVERSE TRANSCRIPTASE-LIKE PROTEIN-RELATED"/>
    <property type="match status" value="1"/>
</dbReference>
<organism evidence="1 2">
    <name type="scientific">Theobroma cacao</name>
    <name type="common">Cacao</name>
    <name type="synonym">Cocoa</name>
    <dbReference type="NCBI Taxonomy" id="3641"/>
    <lineage>
        <taxon>Eukaryota</taxon>
        <taxon>Viridiplantae</taxon>
        <taxon>Streptophyta</taxon>
        <taxon>Embryophyta</taxon>
        <taxon>Tracheophyta</taxon>
        <taxon>Spermatophyta</taxon>
        <taxon>Magnoliopsida</taxon>
        <taxon>eudicotyledons</taxon>
        <taxon>Gunneridae</taxon>
        <taxon>Pentapetalae</taxon>
        <taxon>rosids</taxon>
        <taxon>malvids</taxon>
        <taxon>Malvales</taxon>
        <taxon>Malvaceae</taxon>
        <taxon>Byttnerioideae</taxon>
        <taxon>Theobroma</taxon>
    </lineage>
</organism>
<name>A0AB32W5I8_THECC</name>
<reference evidence="1" key="1">
    <citation type="journal article" date="1997" name="Nucleic Acids Res.">
        <title>tRNAscan-SE: a program for improved detection of transfer RNA genes in genomic sequence.</title>
        <authorList>
            <person name="Lowe T.M."/>
            <person name="Eddy S.R."/>
        </authorList>
    </citation>
    <scope>NUCLEOTIDE SEQUENCE [LARGE SCALE GENOMIC DNA]</scope>
    <source>
        <strain evidence="1">r\B97-61/B2</strain>
    </source>
</reference>
<dbReference type="RefSeq" id="XP_017973344.1">
    <property type="nucleotide sequence ID" value="XM_018117855.1"/>
</dbReference>